<feature type="binding site" evidence="6">
    <location>
        <position position="76"/>
    </location>
    <ligand>
        <name>S-adenosyl-L-methionine</name>
        <dbReference type="ChEBI" id="CHEBI:59789"/>
    </ligand>
</feature>
<protein>
    <recommendedName>
        <fullName evidence="6">Ribosomal RNA small subunit methyltransferase G</fullName>
        <ecNumber evidence="6">2.1.1.170</ecNumber>
    </recommendedName>
    <alternativeName>
        <fullName evidence="6">16S rRNA 7-methylguanosine methyltransferase</fullName>
        <shortName evidence="6">16S rRNA m7G methyltransferase</shortName>
    </alternativeName>
</protein>
<evidence type="ECO:0000256" key="4">
    <source>
        <dbReference type="ARBA" id="ARBA00022679"/>
    </source>
</evidence>
<dbReference type="PANTHER" id="PTHR31760:SF0">
    <property type="entry name" value="S-ADENOSYL-L-METHIONINE-DEPENDENT METHYLTRANSFERASES SUPERFAMILY PROTEIN"/>
    <property type="match status" value="1"/>
</dbReference>
<dbReference type="PANTHER" id="PTHR31760">
    <property type="entry name" value="S-ADENOSYL-L-METHIONINE-DEPENDENT METHYLTRANSFERASES SUPERFAMILY PROTEIN"/>
    <property type="match status" value="1"/>
</dbReference>
<dbReference type="InterPro" id="IPR029063">
    <property type="entry name" value="SAM-dependent_MTases_sf"/>
</dbReference>
<comment type="function">
    <text evidence="6">Specifically methylates the N7 position of guanine in position 527 of 16S rRNA.</text>
</comment>
<dbReference type="PIRSF" id="PIRSF003078">
    <property type="entry name" value="GidB"/>
    <property type="match status" value="1"/>
</dbReference>
<reference evidence="7 8" key="1">
    <citation type="journal article" date="2015" name="Stand. Genomic Sci.">
        <title>Genomic Encyclopedia of Bacterial and Archaeal Type Strains, Phase III: the genomes of soil and plant-associated and newly described type strains.</title>
        <authorList>
            <person name="Whitman W.B."/>
            <person name="Woyke T."/>
            <person name="Klenk H.P."/>
            <person name="Zhou Y."/>
            <person name="Lilburn T.G."/>
            <person name="Beck B.J."/>
            <person name="De Vos P."/>
            <person name="Vandamme P."/>
            <person name="Eisen J.A."/>
            <person name="Garrity G."/>
            <person name="Hugenholtz P."/>
            <person name="Kyrpides N.C."/>
        </authorList>
    </citation>
    <scope>NUCLEOTIDE SEQUENCE [LARGE SCALE GENOMIC DNA]</scope>
    <source>
        <strain evidence="7 8">CGMCC 1.7748</strain>
    </source>
</reference>
<feature type="binding site" evidence="6">
    <location>
        <position position="81"/>
    </location>
    <ligand>
        <name>S-adenosyl-L-methionine</name>
        <dbReference type="ChEBI" id="CHEBI:59789"/>
    </ligand>
</feature>
<keyword evidence="3 6" id="KW-0489">Methyltransferase</keyword>
<dbReference type="EMBL" id="VLKK01000012">
    <property type="protein sequence ID" value="TWH91818.1"/>
    <property type="molecule type" value="Genomic_DNA"/>
</dbReference>
<feature type="binding site" evidence="6">
    <location>
        <position position="140"/>
    </location>
    <ligand>
        <name>S-adenosyl-L-methionine</name>
        <dbReference type="ChEBI" id="CHEBI:59789"/>
    </ligand>
</feature>
<dbReference type="Gene3D" id="3.40.50.150">
    <property type="entry name" value="Vaccinia Virus protein VP39"/>
    <property type="match status" value="1"/>
</dbReference>
<dbReference type="SUPFAM" id="SSF53335">
    <property type="entry name" value="S-adenosyl-L-methionine-dependent methyltransferases"/>
    <property type="match status" value="1"/>
</dbReference>
<dbReference type="GO" id="GO:0070043">
    <property type="term" value="F:rRNA (guanine-N7-)-methyltransferase activity"/>
    <property type="evidence" value="ECO:0007669"/>
    <property type="project" value="UniProtKB-UniRule"/>
</dbReference>
<comment type="subcellular location">
    <subcellularLocation>
        <location evidence="6">Cytoplasm</location>
    </subcellularLocation>
</comment>
<evidence type="ECO:0000313" key="7">
    <source>
        <dbReference type="EMBL" id="TWH91818.1"/>
    </source>
</evidence>
<evidence type="ECO:0000256" key="1">
    <source>
        <dbReference type="ARBA" id="ARBA00022490"/>
    </source>
</evidence>
<accession>A0A562K8S8</accession>
<sequence length="213" mass="23436">MTEDDARAWIANHFDVSRETWEKLDRYVAILLAEMRVQNLIAESTRPHIWARHIVDSAQLLPLTAEAADGRWIDLGSGAGLPGIVMALLMDRPVLMVESRRKRIDFLSGLLEELDLAHAAVFGGRVEAVPATAAAIISARAYAPLPRLFESAVHLADEKTLWVLPKGRNAQNELEAARSAWQGAFHVEQSVTDADSAIIVARSVTSVRRKGRG</sequence>
<comment type="similarity">
    <text evidence="6">Belongs to the methyltransferase superfamily. RNA methyltransferase RsmG family.</text>
</comment>
<dbReference type="AlphaFoldDB" id="A0A562K8S8"/>
<dbReference type="EC" id="2.1.1.170" evidence="6"/>
<dbReference type="Pfam" id="PF02527">
    <property type="entry name" value="GidB"/>
    <property type="match status" value="1"/>
</dbReference>
<dbReference type="HAMAP" id="MF_00074">
    <property type="entry name" value="16SrRNA_methyltr_G"/>
    <property type="match status" value="1"/>
</dbReference>
<feature type="binding site" evidence="6">
    <location>
        <begin position="126"/>
        <end position="127"/>
    </location>
    <ligand>
        <name>S-adenosyl-L-methionine</name>
        <dbReference type="ChEBI" id="CHEBI:59789"/>
    </ligand>
</feature>
<dbReference type="GO" id="GO:0005829">
    <property type="term" value="C:cytosol"/>
    <property type="evidence" value="ECO:0007669"/>
    <property type="project" value="TreeGrafter"/>
</dbReference>
<keyword evidence="2 6" id="KW-0698">rRNA processing</keyword>
<dbReference type="NCBIfam" id="TIGR00138">
    <property type="entry name" value="rsmG_gidB"/>
    <property type="match status" value="1"/>
</dbReference>
<organism evidence="7 8">
    <name type="scientific">Sphingobium wenxiniae (strain DSM 21828 / CGMCC 1.7748 / JZ-1)</name>
    <dbReference type="NCBI Taxonomy" id="595605"/>
    <lineage>
        <taxon>Bacteria</taxon>
        <taxon>Pseudomonadati</taxon>
        <taxon>Pseudomonadota</taxon>
        <taxon>Alphaproteobacteria</taxon>
        <taxon>Sphingomonadales</taxon>
        <taxon>Sphingomonadaceae</taxon>
        <taxon>Sphingobium</taxon>
    </lineage>
</organism>
<evidence type="ECO:0000256" key="6">
    <source>
        <dbReference type="HAMAP-Rule" id="MF_00074"/>
    </source>
</evidence>
<dbReference type="RefSeq" id="WP_021245524.1">
    <property type="nucleotide sequence ID" value="NZ_JACIIY010000013.1"/>
</dbReference>
<gene>
    <name evidence="6" type="primary">rsmG</name>
    <name evidence="7" type="ORF">IQ35_02964</name>
</gene>
<keyword evidence="5 6" id="KW-0949">S-adenosyl-L-methionine</keyword>
<comment type="caution">
    <text evidence="7">The sequence shown here is derived from an EMBL/GenBank/DDBJ whole genome shotgun (WGS) entry which is preliminary data.</text>
</comment>
<keyword evidence="4 6" id="KW-0808">Transferase</keyword>
<name>A0A562K8S8_SPHWJ</name>
<comment type="caution">
    <text evidence="6">Lacks conserved residue(s) required for the propagation of feature annotation.</text>
</comment>
<evidence type="ECO:0000256" key="5">
    <source>
        <dbReference type="ARBA" id="ARBA00022691"/>
    </source>
</evidence>
<proteinExistence type="inferred from homology"/>
<keyword evidence="1 6" id="KW-0963">Cytoplasm</keyword>
<keyword evidence="8" id="KW-1185">Reference proteome</keyword>
<comment type="catalytic activity">
    <reaction evidence="6">
        <text>guanosine(527) in 16S rRNA + S-adenosyl-L-methionine = N(7)-methylguanosine(527) in 16S rRNA + S-adenosyl-L-homocysteine</text>
        <dbReference type="Rhea" id="RHEA:42732"/>
        <dbReference type="Rhea" id="RHEA-COMP:10209"/>
        <dbReference type="Rhea" id="RHEA-COMP:10210"/>
        <dbReference type="ChEBI" id="CHEBI:57856"/>
        <dbReference type="ChEBI" id="CHEBI:59789"/>
        <dbReference type="ChEBI" id="CHEBI:74269"/>
        <dbReference type="ChEBI" id="CHEBI:74480"/>
        <dbReference type="EC" id="2.1.1.170"/>
    </reaction>
</comment>
<dbReference type="InterPro" id="IPR003682">
    <property type="entry name" value="rRNA_ssu_MeTfrase_G"/>
</dbReference>
<dbReference type="Proteomes" id="UP000316624">
    <property type="component" value="Unassembled WGS sequence"/>
</dbReference>
<evidence type="ECO:0000256" key="2">
    <source>
        <dbReference type="ARBA" id="ARBA00022552"/>
    </source>
</evidence>
<evidence type="ECO:0000256" key="3">
    <source>
        <dbReference type="ARBA" id="ARBA00022603"/>
    </source>
</evidence>
<evidence type="ECO:0000313" key="8">
    <source>
        <dbReference type="Proteomes" id="UP000316624"/>
    </source>
</evidence>